<dbReference type="GO" id="GO:0060070">
    <property type="term" value="P:canonical Wnt signaling pathway"/>
    <property type="evidence" value="ECO:0007669"/>
    <property type="project" value="TreeGrafter"/>
</dbReference>
<feature type="compositionally biased region" description="Basic residues" evidence="10">
    <location>
        <begin position="325"/>
        <end position="334"/>
    </location>
</feature>
<keyword evidence="13" id="KW-1185">Reference proteome</keyword>
<dbReference type="GO" id="GO:1990907">
    <property type="term" value="C:beta-catenin-TCF complex"/>
    <property type="evidence" value="ECO:0007669"/>
    <property type="project" value="TreeGrafter"/>
</dbReference>
<keyword evidence="6" id="KW-0010">Activator</keyword>
<evidence type="ECO:0000256" key="9">
    <source>
        <dbReference type="PROSITE-ProRule" id="PRU00267"/>
    </source>
</evidence>
<dbReference type="SUPFAM" id="SSF47095">
    <property type="entry name" value="HMG-box"/>
    <property type="match status" value="1"/>
</dbReference>
<dbReference type="PROSITE" id="PS50118">
    <property type="entry name" value="HMG_BOX_2"/>
    <property type="match status" value="1"/>
</dbReference>
<dbReference type="Proteomes" id="UP000265120">
    <property type="component" value="Chromosome 5"/>
</dbReference>
<feature type="DNA-binding region" description="HMG box" evidence="9">
    <location>
        <begin position="250"/>
        <end position="318"/>
    </location>
</feature>
<organism evidence="12 13">
    <name type="scientific">Cynoglossus semilaevis</name>
    <name type="common">Tongue sole</name>
    <dbReference type="NCBI Taxonomy" id="244447"/>
    <lineage>
        <taxon>Eukaryota</taxon>
        <taxon>Metazoa</taxon>
        <taxon>Chordata</taxon>
        <taxon>Craniata</taxon>
        <taxon>Vertebrata</taxon>
        <taxon>Euteleostomi</taxon>
        <taxon>Actinopterygii</taxon>
        <taxon>Neopterygii</taxon>
        <taxon>Teleostei</taxon>
        <taxon>Neoteleostei</taxon>
        <taxon>Acanthomorphata</taxon>
        <taxon>Carangaria</taxon>
        <taxon>Pleuronectiformes</taxon>
        <taxon>Pleuronectoidei</taxon>
        <taxon>Cynoglossidae</taxon>
        <taxon>Cynoglossinae</taxon>
        <taxon>Cynoglossus</taxon>
    </lineage>
</organism>
<protein>
    <submittedName>
        <fullName evidence="12">Transcription factor 7-like 1-A</fullName>
    </submittedName>
</protein>
<dbReference type="GeneID" id="112487040"/>
<keyword evidence="3" id="KW-0879">Wnt signaling pathway</keyword>
<feature type="region of interest" description="Disordered" evidence="10">
    <location>
        <begin position="313"/>
        <end position="334"/>
    </location>
</feature>
<dbReference type="OrthoDB" id="8858797at2759"/>
<sequence>MDLLQLIEDLDHVNNNDLDSYPLSMTSIGDALLDMAESGGQFQPQPPQALLRESSLPESVLVKNPYHEEPDALQGQLKETCSEWEDQNSDSLQEILEVLQQLTDNNPTADVEENDPHKASCIQKILEQMLAGAEHLLPAPAQPQLQIPFAPPSHLTPPLHIAETKYSHVPSVPMFSDQDQNMTEHTGHVADILLKNWVPDVEIKNRPSVSCDGPLGDFTRALESSVLSLNGHTTKKRLRSNQTKAEKPYIKKPPNAFMVYRQEQRAKITAEFNISDSALVNTELGLRWKCMSKQDKLKYFQEADRLKCLHAQQNPDWSSSDNYGKKKKRIKRNY</sequence>
<comment type="subcellular location">
    <subcellularLocation>
        <location evidence="1">Nucleus</location>
    </subcellularLocation>
</comment>
<evidence type="ECO:0000256" key="6">
    <source>
        <dbReference type="ARBA" id="ARBA00023159"/>
    </source>
</evidence>
<keyword evidence="5 9" id="KW-0238">DNA-binding</keyword>
<dbReference type="Ensembl" id="ENSCSET00000017169.1">
    <property type="protein sequence ID" value="ENSCSEP00000016956.1"/>
    <property type="gene ID" value="ENSCSEG00000010895.1"/>
</dbReference>
<dbReference type="STRING" id="244447.ENSCSEP00000016956"/>
<evidence type="ECO:0000256" key="2">
    <source>
        <dbReference type="ARBA" id="ARBA00006569"/>
    </source>
</evidence>
<reference evidence="12" key="3">
    <citation type="submission" date="2025-09" db="UniProtKB">
        <authorList>
            <consortium name="Ensembl"/>
        </authorList>
    </citation>
    <scope>IDENTIFICATION</scope>
</reference>
<reference evidence="12 13" key="1">
    <citation type="journal article" date="2014" name="Nat. Genet.">
        <title>Whole-genome sequence of a flatfish provides insights into ZW sex chromosome evolution and adaptation to a benthic lifestyle.</title>
        <authorList>
            <person name="Chen S."/>
            <person name="Zhang G."/>
            <person name="Shao C."/>
            <person name="Huang Q."/>
            <person name="Liu G."/>
            <person name="Zhang P."/>
            <person name="Song W."/>
            <person name="An N."/>
            <person name="Chalopin D."/>
            <person name="Volff J.N."/>
            <person name="Hong Y."/>
            <person name="Li Q."/>
            <person name="Sha Z."/>
            <person name="Zhou H."/>
            <person name="Xie M."/>
            <person name="Yu Q."/>
            <person name="Liu Y."/>
            <person name="Xiang H."/>
            <person name="Wang N."/>
            <person name="Wu K."/>
            <person name="Yang C."/>
            <person name="Zhou Q."/>
            <person name="Liao X."/>
            <person name="Yang L."/>
            <person name="Hu Q."/>
            <person name="Zhang J."/>
            <person name="Meng L."/>
            <person name="Jin L."/>
            <person name="Tian Y."/>
            <person name="Lian J."/>
            <person name="Yang J."/>
            <person name="Miao G."/>
            <person name="Liu S."/>
            <person name="Liang Z."/>
            <person name="Yan F."/>
            <person name="Li Y."/>
            <person name="Sun B."/>
            <person name="Zhang H."/>
            <person name="Zhang J."/>
            <person name="Zhu Y."/>
            <person name="Du M."/>
            <person name="Zhao Y."/>
            <person name="Schartl M."/>
            <person name="Tang Q."/>
            <person name="Wang J."/>
        </authorList>
    </citation>
    <scope>NUCLEOTIDE SEQUENCE</scope>
</reference>
<dbReference type="GO" id="GO:0000785">
    <property type="term" value="C:chromatin"/>
    <property type="evidence" value="ECO:0007669"/>
    <property type="project" value="TreeGrafter"/>
</dbReference>
<comment type="similarity">
    <text evidence="2">Belongs to the TCF/LEF family.</text>
</comment>
<keyword evidence="4" id="KW-0805">Transcription regulation</keyword>
<accession>A0A3P8VUG9</accession>
<dbReference type="RefSeq" id="XP_024911463.1">
    <property type="nucleotide sequence ID" value="XM_025055695.1"/>
</dbReference>
<evidence type="ECO:0000256" key="3">
    <source>
        <dbReference type="ARBA" id="ARBA00022687"/>
    </source>
</evidence>
<name>A0A3P8VUG9_CYNSE</name>
<dbReference type="AlphaFoldDB" id="A0A3P8VUG9"/>
<evidence type="ECO:0000313" key="12">
    <source>
        <dbReference type="Ensembl" id="ENSCSEP00000016956.1"/>
    </source>
</evidence>
<evidence type="ECO:0000256" key="10">
    <source>
        <dbReference type="SAM" id="MobiDB-lite"/>
    </source>
</evidence>
<dbReference type="GeneTree" id="ENSGT00940000155535"/>
<feature type="domain" description="HMG box" evidence="11">
    <location>
        <begin position="250"/>
        <end position="318"/>
    </location>
</feature>
<dbReference type="InterPro" id="IPR036910">
    <property type="entry name" value="HMG_box_dom_sf"/>
</dbReference>
<dbReference type="InParanoid" id="A0A3P8VUG9"/>
<evidence type="ECO:0000259" key="11">
    <source>
        <dbReference type="PROSITE" id="PS50118"/>
    </source>
</evidence>
<evidence type="ECO:0000256" key="4">
    <source>
        <dbReference type="ARBA" id="ARBA00023015"/>
    </source>
</evidence>
<feature type="compositionally biased region" description="Polar residues" evidence="10">
    <location>
        <begin position="313"/>
        <end position="322"/>
    </location>
</feature>
<dbReference type="PANTHER" id="PTHR10373:SF38">
    <property type="entry name" value="PROTEIN PANGOLIN, ISOFORM J"/>
    <property type="match status" value="1"/>
</dbReference>
<evidence type="ECO:0000256" key="7">
    <source>
        <dbReference type="ARBA" id="ARBA00023163"/>
    </source>
</evidence>
<dbReference type="InterPro" id="IPR024940">
    <property type="entry name" value="TCF/LEF"/>
</dbReference>
<dbReference type="GO" id="GO:0000981">
    <property type="term" value="F:DNA-binding transcription factor activity, RNA polymerase II-specific"/>
    <property type="evidence" value="ECO:0007669"/>
    <property type="project" value="TreeGrafter"/>
</dbReference>
<dbReference type="GO" id="GO:0000978">
    <property type="term" value="F:RNA polymerase II cis-regulatory region sequence-specific DNA binding"/>
    <property type="evidence" value="ECO:0007669"/>
    <property type="project" value="TreeGrafter"/>
</dbReference>
<evidence type="ECO:0000256" key="8">
    <source>
        <dbReference type="ARBA" id="ARBA00023242"/>
    </source>
</evidence>
<dbReference type="InterPro" id="IPR009071">
    <property type="entry name" value="HMG_box_dom"/>
</dbReference>
<dbReference type="SMART" id="SM00398">
    <property type="entry name" value="HMG"/>
    <property type="match status" value="1"/>
</dbReference>
<evidence type="ECO:0000256" key="5">
    <source>
        <dbReference type="ARBA" id="ARBA00023125"/>
    </source>
</evidence>
<evidence type="ECO:0000313" key="13">
    <source>
        <dbReference type="Proteomes" id="UP000265120"/>
    </source>
</evidence>
<dbReference type="Gene3D" id="1.10.30.10">
    <property type="entry name" value="High mobility group box domain"/>
    <property type="match status" value="1"/>
</dbReference>
<dbReference type="PANTHER" id="PTHR10373">
    <property type="entry name" value="TRANSCRIPTION FACTOR 7 FAMILY MEMBER"/>
    <property type="match status" value="1"/>
</dbReference>
<keyword evidence="7" id="KW-0804">Transcription</keyword>
<reference evidence="12" key="2">
    <citation type="submission" date="2025-08" db="UniProtKB">
        <authorList>
            <consortium name="Ensembl"/>
        </authorList>
    </citation>
    <scope>IDENTIFICATION</scope>
</reference>
<proteinExistence type="inferred from homology"/>
<keyword evidence="8 9" id="KW-0539">Nucleus</keyword>
<evidence type="ECO:0000256" key="1">
    <source>
        <dbReference type="ARBA" id="ARBA00004123"/>
    </source>
</evidence>
<dbReference type="Pfam" id="PF00505">
    <property type="entry name" value="HMG_box"/>
    <property type="match status" value="1"/>
</dbReference>